<dbReference type="PANTHER" id="PTHR46016:SF3">
    <property type="entry name" value="E3 UBIQUITIN-PROTEIN LIGASE RNF114"/>
    <property type="match status" value="1"/>
</dbReference>
<evidence type="ECO:0000259" key="25">
    <source>
        <dbReference type="PROSITE" id="PS51803"/>
    </source>
</evidence>
<dbReference type="PROSITE" id="PS50089">
    <property type="entry name" value="ZF_RING_2"/>
    <property type="match status" value="1"/>
</dbReference>
<dbReference type="PROSITE" id="PS51803">
    <property type="entry name" value="ZF_C2HC_RNF"/>
    <property type="match status" value="1"/>
</dbReference>
<dbReference type="InterPro" id="IPR051438">
    <property type="entry name" value="RNF_E3_ubiq-protein_ligase"/>
</dbReference>
<protein>
    <recommendedName>
        <fullName evidence="7">E3 ubiquitin-protein ligase RNF114</fullName>
        <ecNumber evidence="6">2.3.2.27</ecNumber>
    </recommendedName>
    <alternativeName>
        <fullName evidence="21">RING finger protein 114</fullName>
    </alternativeName>
    <alternativeName>
        <fullName evidence="20">RING-type E3 ubiquitin transferase RNF114</fullName>
    </alternativeName>
    <alternativeName>
        <fullName evidence="22">Zinc finger protein 313</fullName>
    </alternativeName>
</protein>
<reference evidence="26" key="1">
    <citation type="journal article" date="2014" name="Fish Shellfish Immunol.">
        <title>A RING finger protein 114 (RNF114) homolog from Chinese sturgeon (Acipenser sinensis) possesses immune-regulation properties via modulating RIG-I signaling pathway-mediated interferon expression.</title>
        <authorList>
            <person name="Liao Z."/>
            <person name="Chen X."/>
            <person name="Nie D."/>
            <person name="Wang J."/>
            <person name="Wu M."/>
        </authorList>
    </citation>
    <scope>NUCLEOTIDE SEQUENCE</scope>
    <source>
        <tissue evidence="26">Spleen</tissue>
    </source>
</reference>
<feature type="domain" description="C2HC RNF-type" evidence="25">
    <location>
        <begin position="90"/>
        <end position="109"/>
    </location>
</feature>
<dbReference type="EMBL" id="KJ473607">
    <property type="protein sequence ID" value="AIT71674.1"/>
    <property type="molecule type" value="mRNA"/>
</dbReference>
<keyword evidence="13" id="KW-0221">Differentiation</keyword>
<comment type="catalytic activity">
    <reaction evidence="1">
        <text>S-ubiquitinyl-[E2 ubiquitin-conjugating enzyme]-L-cysteine + [acceptor protein]-L-lysine = [E2 ubiquitin-conjugating enzyme]-L-cysteine + N(6)-ubiquitinyl-[acceptor protein]-L-lysine.</text>
        <dbReference type="EC" id="2.3.2.27"/>
    </reaction>
</comment>
<dbReference type="InterPro" id="IPR008598">
    <property type="entry name" value="Di19_Zn-bd"/>
</dbReference>
<dbReference type="InterPro" id="IPR034734">
    <property type="entry name" value="ZF_C2HC_RNF"/>
</dbReference>
<evidence type="ECO:0000256" key="13">
    <source>
        <dbReference type="ARBA" id="ARBA00022782"/>
    </source>
</evidence>
<comment type="pathway">
    <text evidence="4">Protein modification; protein ubiquitination.</text>
</comment>
<dbReference type="SMART" id="SM00184">
    <property type="entry name" value="RING"/>
    <property type="match status" value="1"/>
</dbReference>
<sequence length="227" mass="25622">MAMFRSLDSGLKKRSGSESERDISEFVCPVCLEIYDRPMATQCGHTFCSSCLQECLRPQKPVCAVCRTALTKWTASVGLEAHIQNSQGTCKGCRAQVYLSQMRSHTAACPKFQEYIMEGVSTTAKSQPSRLSAVPNRFTFTCPYCGSQNLDQEGLVERCNAQHSRDPRQVVCPICASMPWGDPYYKSANFFQHLKMRHTFSYDTFVDYSADEHAMMQEALQRSMLDN</sequence>
<keyword evidence="17" id="KW-0744">Spermatogenesis</keyword>
<evidence type="ECO:0000256" key="22">
    <source>
        <dbReference type="ARBA" id="ARBA00033455"/>
    </source>
</evidence>
<dbReference type="InterPro" id="IPR027370">
    <property type="entry name" value="Znf-RING_euk"/>
</dbReference>
<evidence type="ECO:0000256" key="9">
    <source>
        <dbReference type="ARBA" id="ARBA00022490"/>
    </source>
</evidence>
<dbReference type="UniPathway" id="UPA00143"/>
<dbReference type="EC" id="2.3.2.27" evidence="6"/>
<organism evidence="26">
    <name type="scientific">Acipenser sinensis</name>
    <name type="common">Chinese sturgeon</name>
    <dbReference type="NCBI Taxonomy" id="61970"/>
    <lineage>
        <taxon>Eukaryota</taxon>
        <taxon>Metazoa</taxon>
        <taxon>Chordata</taxon>
        <taxon>Craniata</taxon>
        <taxon>Vertebrata</taxon>
        <taxon>Euteleostomi</taxon>
        <taxon>Actinopterygii</taxon>
        <taxon>Chondrostei</taxon>
        <taxon>Acipenseriformes</taxon>
        <taxon>Acipenseridae</taxon>
        <taxon>Acipenser</taxon>
    </lineage>
</organism>
<keyword evidence="12 23" id="KW-0863">Zinc-finger</keyword>
<keyword evidence="9" id="KW-0963">Cytoplasm</keyword>
<evidence type="ECO:0000256" key="16">
    <source>
        <dbReference type="ARBA" id="ARBA00022843"/>
    </source>
</evidence>
<evidence type="ECO:0000256" key="15">
    <source>
        <dbReference type="ARBA" id="ARBA00022833"/>
    </source>
</evidence>
<dbReference type="GO" id="GO:0000209">
    <property type="term" value="P:protein polyubiquitination"/>
    <property type="evidence" value="ECO:0007669"/>
    <property type="project" value="TreeGrafter"/>
</dbReference>
<feature type="domain" description="RING-type" evidence="24">
    <location>
        <begin position="28"/>
        <end position="67"/>
    </location>
</feature>
<evidence type="ECO:0000256" key="8">
    <source>
        <dbReference type="ARBA" id="ARBA00022473"/>
    </source>
</evidence>
<evidence type="ECO:0000256" key="18">
    <source>
        <dbReference type="ARBA" id="ARBA00022990"/>
    </source>
</evidence>
<keyword evidence="18" id="KW-0007">Acetylation</keyword>
<keyword evidence="15" id="KW-0862">Zinc</keyword>
<dbReference type="GO" id="GO:0006511">
    <property type="term" value="P:ubiquitin-dependent protein catabolic process"/>
    <property type="evidence" value="ECO:0007669"/>
    <property type="project" value="TreeGrafter"/>
</dbReference>
<evidence type="ECO:0000256" key="1">
    <source>
        <dbReference type="ARBA" id="ARBA00000900"/>
    </source>
</evidence>
<dbReference type="GO" id="GO:0061630">
    <property type="term" value="F:ubiquitin protein ligase activity"/>
    <property type="evidence" value="ECO:0007669"/>
    <property type="project" value="UniProtKB-EC"/>
</dbReference>
<dbReference type="AlphaFoldDB" id="A0A0C4N073"/>
<dbReference type="GO" id="GO:0008270">
    <property type="term" value="F:zinc ion binding"/>
    <property type="evidence" value="ECO:0007669"/>
    <property type="project" value="UniProtKB-KW"/>
</dbReference>
<dbReference type="InterPro" id="IPR013083">
    <property type="entry name" value="Znf_RING/FYVE/PHD"/>
</dbReference>
<evidence type="ECO:0000256" key="10">
    <source>
        <dbReference type="ARBA" id="ARBA00022679"/>
    </source>
</evidence>
<evidence type="ECO:0000256" key="5">
    <source>
        <dbReference type="ARBA" id="ARBA00011624"/>
    </source>
</evidence>
<keyword evidence="14" id="KW-0833">Ubl conjugation pathway</keyword>
<evidence type="ECO:0000256" key="7">
    <source>
        <dbReference type="ARBA" id="ARBA00014143"/>
    </source>
</evidence>
<evidence type="ECO:0000256" key="4">
    <source>
        <dbReference type="ARBA" id="ARBA00004906"/>
    </source>
</evidence>
<evidence type="ECO:0000256" key="11">
    <source>
        <dbReference type="ARBA" id="ARBA00022723"/>
    </source>
</evidence>
<evidence type="ECO:0000256" key="21">
    <source>
        <dbReference type="ARBA" id="ARBA00031134"/>
    </source>
</evidence>
<dbReference type="GO" id="GO:0030154">
    <property type="term" value="P:cell differentiation"/>
    <property type="evidence" value="ECO:0007669"/>
    <property type="project" value="UniProtKB-KW"/>
</dbReference>
<evidence type="ECO:0000256" key="6">
    <source>
        <dbReference type="ARBA" id="ARBA00012483"/>
    </source>
</evidence>
<comment type="subunit">
    <text evidence="5">Interacts with XAF1, the interaction increases XAF1 stability and proapoptotic effects, and may regulate IFN signaling.</text>
</comment>
<dbReference type="PANTHER" id="PTHR46016">
    <property type="entry name" value="ZINC FINGER, RING/FYVE/PHD-TYPE"/>
    <property type="match status" value="1"/>
</dbReference>
<keyword evidence="19" id="KW-0539">Nucleus</keyword>
<keyword evidence="10" id="KW-0808">Transferase</keyword>
<dbReference type="InterPro" id="IPR042716">
    <property type="entry name" value="RNF114_RING-HC"/>
</dbReference>
<dbReference type="PROSITE" id="PS00518">
    <property type="entry name" value="ZF_RING_1"/>
    <property type="match status" value="1"/>
</dbReference>
<dbReference type="InterPro" id="IPR001841">
    <property type="entry name" value="Znf_RING"/>
</dbReference>
<dbReference type="CDD" id="cd16540">
    <property type="entry name" value="RING-HC_RNF114"/>
    <property type="match status" value="1"/>
</dbReference>
<dbReference type="Gene3D" id="3.30.40.10">
    <property type="entry name" value="Zinc/RING finger domain, C3HC4 (zinc finger)"/>
    <property type="match status" value="1"/>
</dbReference>
<evidence type="ECO:0000256" key="14">
    <source>
        <dbReference type="ARBA" id="ARBA00022786"/>
    </source>
</evidence>
<evidence type="ECO:0000256" key="23">
    <source>
        <dbReference type="PROSITE-ProRule" id="PRU00175"/>
    </source>
</evidence>
<dbReference type="InterPro" id="IPR017907">
    <property type="entry name" value="Znf_RING_CS"/>
</dbReference>
<dbReference type="Pfam" id="PF05605">
    <property type="entry name" value="zf-Di19"/>
    <property type="match status" value="1"/>
</dbReference>
<evidence type="ECO:0000256" key="2">
    <source>
        <dbReference type="ARBA" id="ARBA00004123"/>
    </source>
</evidence>
<dbReference type="GO" id="GO:0005634">
    <property type="term" value="C:nucleus"/>
    <property type="evidence" value="ECO:0007669"/>
    <property type="project" value="UniProtKB-SubCell"/>
</dbReference>
<evidence type="ECO:0000256" key="3">
    <source>
        <dbReference type="ARBA" id="ARBA00004496"/>
    </source>
</evidence>
<accession>A0A0C4N073</accession>
<evidence type="ECO:0000313" key="26">
    <source>
        <dbReference type="EMBL" id="AIT71674.1"/>
    </source>
</evidence>
<name>A0A0C4N073_ACISI</name>
<dbReference type="GO" id="GO:0007283">
    <property type="term" value="P:spermatogenesis"/>
    <property type="evidence" value="ECO:0007669"/>
    <property type="project" value="UniProtKB-KW"/>
</dbReference>
<dbReference type="Pfam" id="PF13445">
    <property type="entry name" value="zf-RING_UBOX"/>
    <property type="match status" value="1"/>
</dbReference>
<keyword evidence="16" id="KW-0832">Ubl conjugation</keyword>
<keyword evidence="11" id="KW-0479">Metal-binding</keyword>
<evidence type="ECO:0000256" key="20">
    <source>
        <dbReference type="ARBA" id="ARBA00030438"/>
    </source>
</evidence>
<evidence type="ECO:0000256" key="19">
    <source>
        <dbReference type="ARBA" id="ARBA00023242"/>
    </source>
</evidence>
<keyword evidence="8" id="KW-0217">Developmental protein</keyword>
<proteinExistence type="evidence at transcript level"/>
<comment type="subcellular location">
    <subcellularLocation>
        <location evidence="3">Cytoplasm</location>
    </subcellularLocation>
    <subcellularLocation>
        <location evidence="2">Nucleus</location>
    </subcellularLocation>
</comment>
<evidence type="ECO:0000256" key="12">
    <source>
        <dbReference type="ARBA" id="ARBA00022771"/>
    </source>
</evidence>
<evidence type="ECO:0000259" key="24">
    <source>
        <dbReference type="PROSITE" id="PS50089"/>
    </source>
</evidence>
<evidence type="ECO:0000256" key="17">
    <source>
        <dbReference type="ARBA" id="ARBA00022871"/>
    </source>
</evidence>
<dbReference type="Pfam" id="PF18574">
    <property type="entry name" value="zf_C2HC_14"/>
    <property type="match status" value="1"/>
</dbReference>
<dbReference type="GO" id="GO:0005737">
    <property type="term" value="C:cytoplasm"/>
    <property type="evidence" value="ECO:0007669"/>
    <property type="project" value="UniProtKB-SubCell"/>
</dbReference>
<dbReference type="SUPFAM" id="SSF57850">
    <property type="entry name" value="RING/U-box"/>
    <property type="match status" value="1"/>
</dbReference>